<comment type="caution">
    <text evidence="2">The sequence shown here is derived from an EMBL/GenBank/DDBJ whole genome shotgun (WGS) entry which is preliminary data.</text>
</comment>
<evidence type="ECO:0000313" key="2">
    <source>
        <dbReference type="EMBL" id="GBG10022.1"/>
    </source>
</evidence>
<keyword evidence="1" id="KW-1133">Transmembrane helix</keyword>
<dbReference type="GO" id="GO:0016853">
    <property type="term" value="F:isomerase activity"/>
    <property type="evidence" value="ECO:0007669"/>
    <property type="project" value="UniProtKB-KW"/>
</dbReference>
<dbReference type="AlphaFoldDB" id="A0A2R5ETL7"/>
<keyword evidence="1" id="KW-0812">Transmembrane</keyword>
<protein>
    <submittedName>
        <fullName evidence="2">Peptidyl-prolyl cis-trans isomerase</fullName>
    </submittedName>
</protein>
<evidence type="ECO:0000256" key="1">
    <source>
        <dbReference type="SAM" id="Phobius"/>
    </source>
</evidence>
<feature type="transmembrane region" description="Helical" evidence="1">
    <location>
        <begin position="12"/>
        <end position="31"/>
    </location>
</feature>
<reference evidence="2 3" key="1">
    <citation type="submission" date="2017-08" db="EMBL/GenBank/DDBJ databases">
        <title>Substantial Increase in Enzyme Production by Combined Drug-Resistance Mutations in Paenibacillus agaridevorans.</title>
        <authorList>
            <person name="Tanaka Y."/>
            <person name="Funane K."/>
            <person name="Hosaka T."/>
            <person name="Shiwa Y."/>
            <person name="Fujita N."/>
            <person name="Miyazaki T."/>
            <person name="Yoshikawa H."/>
            <person name="Murakami K."/>
            <person name="Kasahara K."/>
            <person name="Inaoka T."/>
            <person name="Hiraga Y."/>
            <person name="Ochi K."/>
        </authorList>
    </citation>
    <scope>NUCLEOTIDE SEQUENCE [LARGE SCALE GENOMIC DNA]</scope>
    <source>
        <strain evidence="2 3">T-3040</strain>
    </source>
</reference>
<dbReference type="EMBL" id="BDQX01000286">
    <property type="protein sequence ID" value="GBG10022.1"/>
    <property type="molecule type" value="Genomic_DNA"/>
</dbReference>
<evidence type="ECO:0000313" key="3">
    <source>
        <dbReference type="Proteomes" id="UP000245202"/>
    </source>
</evidence>
<organism evidence="2 3">
    <name type="scientific">Paenibacillus agaridevorans</name>
    <dbReference type="NCBI Taxonomy" id="171404"/>
    <lineage>
        <taxon>Bacteria</taxon>
        <taxon>Bacillati</taxon>
        <taxon>Bacillota</taxon>
        <taxon>Bacilli</taxon>
        <taxon>Bacillales</taxon>
        <taxon>Paenibacillaceae</taxon>
        <taxon>Paenibacillus</taxon>
    </lineage>
</organism>
<proteinExistence type="predicted"/>
<keyword evidence="1" id="KW-0472">Membrane</keyword>
<keyword evidence="2" id="KW-0413">Isomerase</keyword>
<dbReference type="Proteomes" id="UP000245202">
    <property type="component" value="Unassembled WGS sequence"/>
</dbReference>
<gene>
    <name evidence="2" type="ORF">PAT3040_04718</name>
</gene>
<keyword evidence="3" id="KW-1185">Reference proteome</keyword>
<accession>A0A2R5ETL7</accession>
<sequence length="347" mass="39404">MRRVKLNMHPYLKVGLSIVMIGTILLIFGIAQMANGKDEAPGPALLSVDGIPVDQEEFELFLQDEKAATASYFARQYSAEYSGDFWETAYGDEVPIEVARSNALDKLVRIKAEQQVAAGYRLIKSAEFQDVQQAMRKAEKSIYGAESLSPLQEYMLFHGKLVLEAKNQFKEKLKAVPEEVLLERYEANRQLFQAPDELTAWQVSWTGDNTEEEQEAAYKLAEDIRNGIPAGQLLPKYKRLHSLRIQEKQYGKQEGKDENSSDLGMMLKEQAYQLSPNQTSEVMSYGNQHFVVLCTERSRGEGGTFDEVKLLIEDAVKEERFEQQIDQAVSQAAIVKDEAKWNELQMK</sequence>
<name>A0A2R5ETL7_9BACL</name>